<dbReference type="Gene3D" id="3.50.50.60">
    <property type="entry name" value="FAD/NAD(P)-binding domain"/>
    <property type="match status" value="1"/>
</dbReference>
<dbReference type="Gene3D" id="3.40.50.620">
    <property type="entry name" value="HUPs"/>
    <property type="match status" value="1"/>
</dbReference>
<dbReference type="GO" id="GO:0004148">
    <property type="term" value="F:dihydrolipoyl dehydrogenase (NADH) activity"/>
    <property type="evidence" value="ECO:0007669"/>
    <property type="project" value="TreeGrafter"/>
</dbReference>
<comment type="caution">
    <text evidence="3">The sequence shown here is derived from an EMBL/GenBank/DDBJ whole genome shotgun (WGS) entry which is preliminary data.</text>
</comment>
<dbReference type="Pfam" id="PF07992">
    <property type="entry name" value="Pyr_redox_2"/>
    <property type="match status" value="1"/>
</dbReference>
<evidence type="ECO:0000313" key="3">
    <source>
        <dbReference type="EMBL" id="THF98115.1"/>
    </source>
</evidence>
<name>A0A4S4D9G7_CAMSN</name>
<dbReference type="EMBL" id="SDRB02012308">
    <property type="protein sequence ID" value="THF98115.1"/>
    <property type="molecule type" value="Genomic_DNA"/>
</dbReference>
<accession>A0A4S4D9G7</accession>
<sequence>MSVEEKFRIVRSVGEECIQEDELLNLLTKKPEPVCYDGFEPSGRMHIAQRQSKKLSTSLSDNGTALMSFDYDLIIIGAGVGGHRAALHAVKKGLKIAIIEEDVIRGTCVNRGCVPSKALFAQLAMTDKEKHPNNRSIAAVDKVDGDKG</sequence>
<dbReference type="GO" id="GO:0045252">
    <property type="term" value="C:oxoglutarate dehydrogenase complex"/>
    <property type="evidence" value="ECO:0007669"/>
    <property type="project" value="TreeGrafter"/>
</dbReference>
<feature type="domain" description="FAD/NAD(P)-binding" evidence="2">
    <location>
        <begin position="71"/>
        <end position="130"/>
    </location>
</feature>
<dbReference type="InterPro" id="IPR050151">
    <property type="entry name" value="Class-I_Pyr_Nuc-Dis_Oxidored"/>
</dbReference>
<dbReference type="STRING" id="542762.A0A4S4D9G7"/>
<proteinExistence type="inferred from homology"/>
<comment type="similarity">
    <text evidence="1">Belongs to the class-I pyridine nucleotide-disulfide oxidoreductase family.</text>
</comment>
<dbReference type="AlphaFoldDB" id="A0A4S4D9G7"/>
<evidence type="ECO:0000256" key="1">
    <source>
        <dbReference type="ARBA" id="ARBA00007532"/>
    </source>
</evidence>
<keyword evidence="4" id="KW-1185">Reference proteome</keyword>
<organism evidence="3 4">
    <name type="scientific">Camellia sinensis var. sinensis</name>
    <name type="common">China tea</name>
    <dbReference type="NCBI Taxonomy" id="542762"/>
    <lineage>
        <taxon>Eukaryota</taxon>
        <taxon>Viridiplantae</taxon>
        <taxon>Streptophyta</taxon>
        <taxon>Embryophyta</taxon>
        <taxon>Tracheophyta</taxon>
        <taxon>Spermatophyta</taxon>
        <taxon>Magnoliopsida</taxon>
        <taxon>eudicotyledons</taxon>
        <taxon>Gunneridae</taxon>
        <taxon>Pentapetalae</taxon>
        <taxon>asterids</taxon>
        <taxon>Ericales</taxon>
        <taxon>Theaceae</taxon>
        <taxon>Camellia</taxon>
    </lineage>
</organism>
<dbReference type="InterPro" id="IPR014729">
    <property type="entry name" value="Rossmann-like_a/b/a_fold"/>
</dbReference>
<dbReference type="PANTHER" id="PTHR22912">
    <property type="entry name" value="DISULFIDE OXIDOREDUCTASE"/>
    <property type="match status" value="1"/>
</dbReference>
<dbReference type="GO" id="GO:0005739">
    <property type="term" value="C:mitochondrion"/>
    <property type="evidence" value="ECO:0007669"/>
    <property type="project" value="TreeGrafter"/>
</dbReference>
<dbReference type="SUPFAM" id="SSF52374">
    <property type="entry name" value="Nucleotidylyl transferase"/>
    <property type="match status" value="1"/>
</dbReference>
<gene>
    <name evidence="3" type="ORF">TEA_024697</name>
</gene>
<dbReference type="GO" id="GO:0050660">
    <property type="term" value="F:flavin adenine dinucleotide binding"/>
    <property type="evidence" value="ECO:0007669"/>
    <property type="project" value="TreeGrafter"/>
</dbReference>
<dbReference type="PRINTS" id="PR00411">
    <property type="entry name" value="PNDRDTASEI"/>
</dbReference>
<dbReference type="PANTHER" id="PTHR22912:SF151">
    <property type="entry name" value="DIHYDROLIPOYL DEHYDROGENASE, MITOCHONDRIAL"/>
    <property type="match status" value="1"/>
</dbReference>
<reference evidence="3 4" key="1">
    <citation type="journal article" date="2018" name="Proc. Natl. Acad. Sci. U.S.A.">
        <title>Draft genome sequence of Camellia sinensis var. sinensis provides insights into the evolution of the tea genome and tea quality.</title>
        <authorList>
            <person name="Wei C."/>
            <person name="Yang H."/>
            <person name="Wang S."/>
            <person name="Zhao J."/>
            <person name="Liu C."/>
            <person name="Gao L."/>
            <person name="Xia E."/>
            <person name="Lu Y."/>
            <person name="Tai Y."/>
            <person name="She G."/>
            <person name="Sun J."/>
            <person name="Cao H."/>
            <person name="Tong W."/>
            <person name="Gao Q."/>
            <person name="Li Y."/>
            <person name="Deng W."/>
            <person name="Jiang X."/>
            <person name="Wang W."/>
            <person name="Chen Q."/>
            <person name="Zhang S."/>
            <person name="Li H."/>
            <person name="Wu J."/>
            <person name="Wang P."/>
            <person name="Li P."/>
            <person name="Shi C."/>
            <person name="Zheng F."/>
            <person name="Jian J."/>
            <person name="Huang B."/>
            <person name="Shan D."/>
            <person name="Shi M."/>
            <person name="Fang C."/>
            <person name="Yue Y."/>
            <person name="Li F."/>
            <person name="Li D."/>
            <person name="Wei S."/>
            <person name="Han B."/>
            <person name="Jiang C."/>
            <person name="Yin Y."/>
            <person name="Xia T."/>
            <person name="Zhang Z."/>
            <person name="Bennetzen J.L."/>
            <person name="Zhao S."/>
            <person name="Wan X."/>
        </authorList>
    </citation>
    <scope>NUCLEOTIDE SEQUENCE [LARGE SCALE GENOMIC DNA]</scope>
    <source>
        <strain evidence="4">cv. Shuchazao</strain>
        <tissue evidence="3">Leaf</tissue>
    </source>
</reference>
<dbReference type="SUPFAM" id="SSF51905">
    <property type="entry name" value="FAD/NAD(P)-binding domain"/>
    <property type="match status" value="1"/>
</dbReference>
<dbReference type="InterPro" id="IPR023753">
    <property type="entry name" value="FAD/NAD-binding_dom"/>
</dbReference>
<dbReference type="Proteomes" id="UP000306102">
    <property type="component" value="Unassembled WGS sequence"/>
</dbReference>
<protein>
    <recommendedName>
        <fullName evidence="2">FAD/NAD(P)-binding domain-containing protein</fullName>
    </recommendedName>
</protein>
<evidence type="ECO:0000313" key="4">
    <source>
        <dbReference type="Proteomes" id="UP000306102"/>
    </source>
</evidence>
<evidence type="ECO:0000259" key="2">
    <source>
        <dbReference type="Pfam" id="PF07992"/>
    </source>
</evidence>
<dbReference type="GO" id="GO:0006103">
    <property type="term" value="P:2-oxoglutarate metabolic process"/>
    <property type="evidence" value="ECO:0007669"/>
    <property type="project" value="TreeGrafter"/>
</dbReference>
<dbReference type="InterPro" id="IPR036188">
    <property type="entry name" value="FAD/NAD-bd_sf"/>
</dbReference>